<dbReference type="InterPro" id="IPR002502">
    <property type="entry name" value="Amidase_domain"/>
</dbReference>
<organism evidence="4">
    <name type="scientific">Siphoviridae sp. ctrpM6</name>
    <dbReference type="NCBI Taxonomy" id="2827956"/>
    <lineage>
        <taxon>Viruses</taxon>
        <taxon>Duplodnaviria</taxon>
        <taxon>Heunggongvirae</taxon>
        <taxon>Uroviricota</taxon>
        <taxon>Caudoviricetes</taxon>
    </lineage>
</organism>
<reference evidence="4" key="1">
    <citation type="journal article" date="2021" name="Proc. Natl. Acad. Sci. U.S.A.">
        <title>A Catalog of Tens of Thousands of Viruses from Human Metagenomes Reveals Hidden Associations with Chronic Diseases.</title>
        <authorList>
            <person name="Tisza M.J."/>
            <person name="Buck C.B."/>
        </authorList>
    </citation>
    <scope>NUCLEOTIDE SEQUENCE</scope>
    <source>
        <strain evidence="4">CtrpM6</strain>
    </source>
</reference>
<evidence type="ECO:0000259" key="3">
    <source>
        <dbReference type="Pfam" id="PF01510"/>
    </source>
</evidence>
<dbReference type="SUPFAM" id="SSF55846">
    <property type="entry name" value="N-acetylmuramoyl-L-alanine amidase-like"/>
    <property type="match status" value="1"/>
</dbReference>
<evidence type="ECO:0000256" key="1">
    <source>
        <dbReference type="ARBA" id="ARBA00022529"/>
    </source>
</evidence>
<sequence length="148" mass="16944">MARKINKIFVHCTASRQSWTVNSLLKEFTAKGWHYPGYHWVVTADGKCTQLMTEDKPSNGVFGHNFDSINVAYMGGISRTGKAIDNRTEKQKEGLRELLKELRKRYPNAKIMGHRDISPDKNDNGVVDPWERIKECPCFDAIPEYADI</sequence>
<dbReference type="GO" id="GO:0042742">
    <property type="term" value="P:defense response to bacterium"/>
    <property type="evidence" value="ECO:0007669"/>
    <property type="project" value="UniProtKB-KW"/>
</dbReference>
<dbReference type="Pfam" id="PF01510">
    <property type="entry name" value="Amidase_2"/>
    <property type="match status" value="1"/>
</dbReference>
<accession>A0A8S5T4U4</accession>
<dbReference type="GO" id="GO:0008745">
    <property type="term" value="F:N-acetylmuramoyl-L-alanine amidase activity"/>
    <property type="evidence" value="ECO:0007669"/>
    <property type="project" value="InterPro"/>
</dbReference>
<protein>
    <submittedName>
        <fullName evidence="4">Endodeoxyribonuclease I</fullName>
    </submittedName>
</protein>
<evidence type="ECO:0000313" key="4">
    <source>
        <dbReference type="EMBL" id="DAF57999.1"/>
    </source>
</evidence>
<dbReference type="Gene3D" id="3.40.80.10">
    <property type="entry name" value="Peptidoglycan recognition protein-like"/>
    <property type="match status" value="1"/>
</dbReference>
<dbReference type="CDD" id="cd06583">
    <property type="entry name" value="PGRP"/>
    <property type="match status" value="1"/>
</dbReference>
<dbReference type="GO" id="GO:0001897">
    <property type="term" value="P:symbiont-mediated cytolysis of host cell"/>
    <property type="evidence" value="ECO:0007669"/>
    <property type="project" value="UniProtKB-ARBA"/>
</dbReference>
<feature type="domain" description="N-acetylmuramoyl-L-alanine amidase" evidence="3">
    <location>
        <begin position="3"/>
        <end position="125"/>
    </location>
</feature>
<dbReference type="EMBL" id="BK032745">
    <property type="protein sequence ID" value="DAF57999.1"/>
    <property type="molecule type" value="Genomic_DNA"/>
</dbReference>
<keyword evidence="2" id="KW-0081">Bacteriolytic enzyme</keyword>
<proteinExistence type="predicted"/>
<dbReference type="GO" id="GO:0009253">
    <property type="term" value="P:peptidoglycan catabolic process"/>
    <property type="evidence" value="ECO:0007669"/>
    <property type="project" value="InterPro"/>
</dbReference>
<dbReference type="InterPro" id="IPR036505">
    <property type="entry name" value="Amidase/PGRP_sf"/>
</dbReference>
<keyword evidence="1" id="KW-0929">Antimicrobial</keyword>
<name>A0A8S5T4U4_9CAUD</name>
<evidence type="ECO:0000256" key="2">
    <source>
        <dbReference type="ARBA" id="ARBA00022638"/>
    </source>
</evidence>